<comment type="caution">
    <text evidence="1">The sequence shown here is derived from an EMBL/GenBank/DDBJ whole genome shotgun (WGS) entry which is preliminary data.</text>
</comment>
<dbReference type="EMBL" id="SMAH01000003">
    <property type="protein sequence ID" value="TCS99115.1"/>
    <property type="molecule type" value="Genomic_DNA"/>
</dbReference>
<organism evidence="1 3">
    <name type="scientific">Tepidimonas ignava</name>
    <dbReference type="NCBI Taxonomy" id="114249"/>
    <lineage>
        <taxon>Bacteria</taxon>
        <taxon>Pseudomonadati</taxon>
        <taxon>Pseudomonadota</taxon>
        <taxon>Betaproteobacteria</taxon>
        <taxon>Burkholderiales</taxon>
        <taxon>Tepidimonas</taxon>
    </lineage>
</organism>
<evidence type="ECO:0000313" key="4">
    <source>
        <dbReference type="Proteomes" id="UP000315577"/>
    </source>
</evidence>
<evidence type="ECO:0000313" key="2">
    <source>
        <dbReference type="EMBL" id="TSE22801.1"/>
    </source>
</evidence>
<sequence length="82" mass="9097">MPAETTARGYPLPHPTNRLSDDVHRLREAISRIDADITAAQQRHTDTSAFLTGALDGLAAEQAAAEDYVHRLRLRALHGYDF</sequence>
<gene>
    <name evidence="1" type="ORF">EDC36_103179</name>
    <name evidence="2" type="ORF">Tigna_00776</name>
</gene>
<dbReference type="Proteomes" id="UP000315577">
    <property type="component" value="Unassembled WGS sequence"/>
</dbReference>
<dbReference type="EMBL" id="VJNC01000004">
    <property type="protein sequence ID" value="TSE22801.1"/>
    <property type="molecule type" value="Genomic_DNA"/>
</dbReference>
<reference evidence="2 4" key="2">
    <citation type="submission" date="2019-07" db="EMBL/GenBank/DDBJ databases">
        <title>Tepidimonas ignava SPS-1037 draft genome.</title>
        <authorList>
            <person name="Da Costa M.S."/>
            <person name="Froufe H.J.C."/>
            <person name="Egas C."/>
            <person name="Albuquerque L."/>
        </authorList>
    </citation>
    <scope>NUCLEOTIDE SEQUENCE [LARGE SCALE GENOMIC DNA]</scope>
    <source>
        <strain evidence="2 4">SPS-1037</strain>
    </source>
</reference>
<proteinExistence type="predicted"/>
<keyword evidence="4" id="KW-1185">Reference proteome</keyword>
<protein>
    <submittedName>
        <fullName evidence="1">Uncharacterized protein</fullName>
    </submittedName>
</protein>
<name>A0A4R3LHX3_9BURK</name>
<accession>A0A4R3LHX3</accession>
<evidence type="ECO:0000313" key="3">
    <source>
        <dbReference type="Proteomes" id="UP000295536"/>
    </source>
</evidence>
<evidence type="ECO:0000313" key="1">
    <source>
        <dbReference type="EMBL" id="TCS99115.1"/>
    </source>
</evidence>
<dbReference type="AlphaFoldDB" id="A0A4R3LHX3"/>
<reference evidence="1 3" key="1">
    <citation type="submission" date="2019-03" db="EMBL/GenBank/DDBJ databases">
        <title>Genomic Encyclopedia of Type Strains, Phase IV (KMG-IV): sequencing the most valuable type-strain genomes for metagenomic binning, comparative biology and taxonomic classification.</title>
        <authorList>
            <person name="Goeker M."/>
        </authorList>
    </citation>
    <scope>NUCLEOTIDE SEQUENCE [LARGE SCALE GENOMIC DNA]</scope>
    <source>
        <strain evidence="1 3">DSM 12034</strain>
    </source>
</reference>
<dbReference type="RefSeq" id="WP_132961861.1">
    <property type="nucleotide sequence ID" value="NZ_SMAH01000003.1"/>
</dbReference>
<dbReference type="Proteomes" id="UP000295536">
    <property type="component" value="Unassembled WGS sequence"/>
</dbReference>
<dbReference type="OrthoDB" id="8911476at2"/>